<keyword evidence="3" id="KW-1185">Reference proteome</keyword>
<protein>
    <recommendedName>
        <fullName evidence="1">Toprim domain-containing protein</fullName>
    </recommendedName>
</protein>
<dbReference type="InterPro" id="IPR027032">
    <property type="entry name" value="Twinkle-like"/>
</dbReference>
<comment type="caution">
    <text evidence="2">The sequence shown here is derived from an EMBL/GenBank/DDBJ whole genome shotgun (WGS) entry which is preliminary data.</text>
</comment>
<dbReference type="EMBL" id="BTGU01000081">
    <property type="protein sequence ID" value="GMN58868.1"/>
    <property type="molecule type" value="Genomic_DNA"/>
</dbReference>
<dbReference type="Proteomes" id="UP001187192">
    <property type="component" value="Unassembled WGS sequence"/>
</dbReference>
<accession>A0AA88DP71</accession>
<reference evidence="2" key="1">
    <citation type="submission" date="2023-07" db="EMBL/GenBank/DDBJ databases">
        <title>draft genome sequence of fig (Ficus carica).</title>
        <authorList>
            <person name="Takahashi T."/>
            <person name="Nishimura K."/>
        </authorList>
    </citation>
    <scope>NUCLEOTIDE SEQUENCE</scope>
</reference>
<dbReference type="GO" id="GO:0043139">
    <property type="term" value="F:5'-3' DNA helicase activity"/>
    <property type="evidence" value="ECO:0007669"/>
    <property type="project" value="InterPro"/>
</dbReference>
<evidence type="ECO:0000313" key="3">
    <source>
        <dbReference type="Proteomes" id="UP001187192"/>
    </source>
</evidence>
<name>A0AA88DP71_FICCA</name>
<dbReference type="Gene3D" id="3.40.1360.10">
    <property type="match status" value="1"/>
</dbReference>
<dbReference type="AlphaFoldDB" id="A0AA88DP71"/>
<organism evidence="2 3">
    <name type="scientific">Ficus carica</name>
    <name type="common">Common fig</name>
    <dbReference type="NCBI Taxonomy" id="3494"/>
    <lineage>
        <taxon>Eukaryota</taxon>
        <taxon>Viridiplantae</taxon>
        <taxon>Streptophyta</taxon>
        <taxon>Embryophyta</taxon>
        <taxon>Tracheophyta</taxon>
        <taxon>Spermatophyta</taxon>
        <taxon>Magnoliopsida</taxon>
        <taxon>eudicotyledons</taxon>
        <taxon>Gunneridae</taxon>
        <taxon>Pentapetalae</taxon>
        <taxon>rosids</taxon>
        <taxon>fabids</taxon>
        <taxon>Rosales</taxon>
        <taxon>Moraceae</taxon>
        <taxon>Ficeae</taxon>
        <taxon>Ficus</taxon>
    </lineage>
</organism>
<sequence length="380" mass="43129">MNSSVIQSLYHVINTTTPILLNPKRKLVNIRCHFSSASHFNNLKTSTRIPAKLERFNEVSPDEVPKVDVLKQKVELLGIVFGSSSVPGLYYNLLCPKCNGGQSIERSLSFHIVLNGYADTVSFAFSMGFCNVEMLSIRLWLGWPDDQAEDDRTERKFKSARQLTEQALGLLPLGDELIAYFHDRMISKETLRRNNVMQLSGNKLIIAFTYRQNGLLVGCKYRTVEKRFWQEKDTEKVLYGLDDIVDADEIIIVEGELDKLSVEEAGFLNCVSVPGGAPGKVSDQLPSFEKDTAFQYLWNCKQYLDKASRIILATDGDQPGQALADELARRLGKERCWQVSWPKKDEFSYFKDANEVENTTAQTILRPRLLVLCYAETKPH</sequence>
<dbReference type="Pfam" id="PF13662">
    <property type="entry name" value="Toprim_4"/>
    <property type="match status" value="1"/>
</dbReference>
<dbReference type="PANTHER" id="PTHR12873:SF6">
    <property type="entry name" value="TOPRIM DOMAIN-CONTAINING PROTEIN"/>
    <property type="match status" value="1"/>
</dbReference>
<dbReference type="SMART" id="SM00493">
    <property type="entry name" value="TOPRIM"/>
    <property type="match status" value="1"/>
</dbReference>
<feature type="domain" description="Toprim" evidence="1">
    <location>
        <begin position="248"/>
        <end position="336"/>
    </location>
</feature>
<dbReference type="GO" id="GO:0003697">
    <property type="term" value="F:single-stranded DNA binding"/>
    <property type="evidence" value="ECO:0007669"/>
    <property type="project" value="InterPro"/>
</dbReference>
<dbReference type="SUPFAM" id="SSF56731">
    <property type="entry name" value="DNA primase core"/>
    <property type="match status" value="1"/>
</dbReference>
<gene>
    <name evidence="2" type="ORF">TIFTF001_027955</name>
</gene>
<dbReference type="CDD" id="cd01029">
    <property type="entry name" value="TOPRIM_primases"/>
    <property type="match status" value="1"/>
</dbReference>
<evidence type="ECO:0000259" key="1">
    <source>
        <dbReference type="SMART" id="SM00493"/>
    </source>
</evidence>
<evidence type="ECO:0000313" key="2">
    <source>
        <dbReference type="EMBL" id="GMN58868.1"/>
    </source>
</evidence>
<dbReference type="InterPro" id="IPR034154">
    <property type="entry name" value="TOPRIM_DnaG/twinkle"/>
</dbReference>
<dbReference type="PANTHER" id="PTHR12873">
    <property type="entry name" value="T7-LIKE MITOCHONDRIAL DNA HELICASE"/>
    <property type="match status" value="1"/>
</dbReference>
<dbReference type="InterPro" id="IPR006171">
    <property type="entry name" value="TOPRIM_dom"/>
</dbReference>
<proteinExistence type="predicted"/>